<protein>
    <submittedName>
        <fullName evidence="1">Uncharacterized protein</fullName>
    </submittedName>
</protein>
<keyword evidence="2" id="KW-1185">Reference proteome</keyword>
<evidence type="ECO:0000313" key="1">
    <source>
        <dbReference type="EMBL" id="GAC21171.1"/>
    </source>
</evidence>
<dbReference type="Proteomes" id="UP000006327">
    <property type="component" value="Unassembled WGS sequence"/>
</dbReference>
<dbReference type="RefSeq" id="WP_007623820.1">
    <property type="nucleotide sequence ID" value="NZ_BAEO01000060.1"/>
</dbReference>
<proteinExistence type="predicted"/>
<reference evidence="1 2" key="1">
    <citation type="journal article" date="2017" name="Antonie Van Leeuwenhoek">
        <title>Rhizobium rhizosphaerae sp. nov., a novel species isolated from rice rhizosphere.</title>
        <authorList>
            <person name="Zhao J.J."/>
            <person name="Zhang J."/>
            <person name="Zhang R.J."/>
            <person name="Zhang C.W."/>
            <person name="Yin H.Q."/>
            <person name="Zhang X.X."/>
        </authorList>
    </citation>
    <scope>NUCLEOTIDE SEQUENCE [LARGE SCALE GENOMIC DNA]</scope>
    <source>
        <strain evidence="1 2">BSs20135</strain>
    </source>
</reference>
<gene>
    <name evidence="1" type="ORF">GARC_4229</name>
</gene>
<organism evidence="1 2">
    <name type="scientific">Paraglaciecola arctica BSs20135</name>
    <dbReference type="NCBI Taxonomy" id="493475"/>
    <lineage>
        <taxon>Bacteria</taxon>
        <taxon>Pseudomonadati</taxon>
        <taxon>Pseudomonadota</taxon>
        <taxon>Gammaproteobacteria</taxon>
        <taxon>Alteromonadales</taxon>
        <taxon>Alteromonadaceae</taxon>
        <taxon>Paraglaciecola</taxon>
    </lineage>
</organism>
<dbReference type="EMBL" id="BAEO01000060">
    <property type="protein sequence ID" value="GAC21171.1"/>
    <property type="molecule type" value="Genomic_DNA"/>
</dbReference>
<comment type="caution">
    <text evidence="1">The sequence shown here is derived from an EMBL/GenBank/DDBJ whole genome shotgun (WGS) entry which is preliminary data.</text>
</comment>
<dbReference type="Pfam" id="PF11739">
    <property type="entry name" value="YdbH-like"/>
    <property type="match status" value="1"/>
</dbReference>
<dbReference type="STRING" id="493475.GARC_4229"/>
<evidence type="ECO:0000313" key="2">
    <source>
        <dbReference type="Proteomes" id="UP000006327"/>
    </source>
</evidence>
<accession>K6YB37</accession>
<dbReference type="OrthoDB" id="5596796at2"/>
<dbReference type="AlphaFoldDB" id="K6YB37"/>
<dbReference type="InterPro" id="IPR021730">
    <property type="entry name" value="YdbH"/>
</dbReference>
<sequence>MTALFWQKRPSKKLIAILLFVIILITAFVFRRPIAIKSIEYLAQSQNLHVNCLDFSLDWQLNLNVKQACVTFPAGEILVQKAIWQPWSNILSIELLKVKHLTTDNSVDNEPKKENQTTSLNLPTSLPKLRISSIEIDSFELLQPLHLSVNTTSSNEWSISGDLNASVKMQQNTLVGNLVWSLSDLTNWIPQAQNLSQDNTELLAELASDESKITTLLTFDGNLLSAASSLDIASRFDVSSCPIDTVFKGNVLVGVDISSLNISLDLSQLSNNVSLLNCSLIQDYFATDDLPKLSFVFPQKVTLNRSQINLPKLQIVDTQNPLRSILLDGLNYKTTGELAVNYNISLKQPIKTKQIQAGMLDIQAQGRVSADVSALNTPQPMSWEISDANNRLVVNHLQMDRLFIGSLTTEFTLQHSGTKPLKMQGTIDSSEIQTGDIKLAKTSHTFGISGASLNDLQLSIDNQILQLDHPDANVGNISNHMDLNIQELATLSFSGHSTVTNIRAQNIKLQPITVAHLGQANVPNNTISSQHKISLEQGFLIELEQQKTKAKLLIDQQDMLALTNIMSQLENDLIIEQGNLSASIEFSLPQADQSFIALGKADFQGVSAKYQDYVLNNITYQTPLTFDSAGLQLSESTLHIDSIDVGVPISQLKANVIAKDSVLRLKQVQGEIFNGSFSTSQLWLDGRNQQVSINFQNIDLAQVVALQQQPGIKITGNINGDLPLIINKQGISIEEGWASSLSGGKLTIVDNPSFDSIKAQQPELALLENLDFTQLKSNVKFTPDGWIFFDFSLIGNNPVKKQGVNFNYSHQENIFSLLESIRLVKSVENKIEQKITQGEKK</sequence>
<name>K6YB37_9ALTE</name>
<dbReference type="eggNOG" id="COG2982">
    <property type="taxonomic scope" value="Bacteria"/>
</dbReference>